<protein>
    <submittedName>
        <fullName evidence="3">Cysteine hydrolase</fullName>
    </submittedName>
</protein>
<dbReference type="Proteomes" id="UP001156974">
    <property type="component" value="Unassembled WGS sequence"/>
</dbReference>
<organism evidence="3 4">
    <name type="scientific">Pseudoalteromonas shioyasakiensis</name>
    <dbReference type="NCBI Taxonomy" id="1190813"/>
    <lineage>
        <taxon>Bacteria</taxon>
        <taxon>Pseudomonadati</taxon>
        <taxon>Pseudomonadota</taxon>
        <taxon>Gammaproteobacteria</taxon>
        <taxon>Alteromonadales</taxon>
        <taxon>Pseudoalteromonadaceae</taxon>
        <taxon>Pseudoalteromonas</taxon>
    </lineage>
</organism>
<name>A0ABT6U5R7_9GAMM</name>
<feature type="domain" description="Isochorismatase-like" evidence="2">
    <location>
        <begin position="4"/>
        <end position="189"/>
    </location>
</feature>
<comment type="caution">
    <text evidence="3">The sequence shown here is derived from an EMBL/GenBank/DDBJ whole genome shotgun (WGS) entry which is preliminary data.</text>
</comment>
<dbReference type="SUPFAM" id="SSF52499">
    <property type="entry name" value="Isochorismatase-like hydrolases"/>
    <property type="match status" value="1"/>
</dbReference>
<dbReference type="Pfam" id="PF00857">
    <property type="entry name" value="Isochorismatase"/>
    <property type="match status" value="1"/>
</dbReference>
<dbReference type="Gene3D" id="3.40.50.850">
    <property type="entry name" value="Isochorismatase-like"/>
    <property type="match status" value="1"/>
</dbReference>
<dbReference type="PANTHER" id="PTHR43540">
    <property type="entry name" value="PEROXYUREIDOACRYLATE/UREIDOACRYLATE AMIDOHYDROLASE-RELATED"/>
    <property type="match status" value="1"/>
</dbReference>
<dbReference type="PANTHER" id="PTHR43540:SF16">
    <property type="entry name" value="ISOCHORISMATASE-LIKE DOMAIN-CONTAINING PROTEIN"/>
    <property type="match status" value="1"/>
</dbReference>
<dbReference type="InterPro" id="IPR036380">
    <property type="entry name" value="Isochorismatase-like_sf"/>
</dbReference>
<evidence type="ECO:0000313" key="3">
    <source>
        <dbReference type="EMBL" id="MDI4671523.1"/>
    </source>
</evidence>
<dbReference type="InterPro" id="IPR050272">
    <property type="entry name" value="Isochorismatase-like_hydrls"/>
</dbReference>
<dbReference type="EMBL" id="JAKUMG010000025">
    <property type="protein sequence ID" value="MDI4671523.1"/>
    <property type="molecule type" value="Genomic_DNA"/>
</dbReference>
<accession>A0ABT6U5R7</accession>
<keyword evidence="1 3" id="KW-0378">Hydrolase</keyword>
<sequence length="197" mass="22372">MKKTALVITGYQNDIFHYNGKINPFIKDVAYQQEALECTFSLLMTHILNFDYVLSIPFIYNDEIRKVDNPLGLFKWVADTKAFENGSYGAEELDFLSTFGELIHSIPCGFGLNIFSNPEVERVLKRNKIEQLFFIGACSALTIDSSGQEANLKGYQVTIFSDCFSATSLAEKNHYCKKLFPKFSDVTDSLTYFNSRS</sequence>
<evidence type="ECO:0000313" key="4">
    <source>
        <dbReference type="Proteomes" id="UP001156974"/>
    </source>
</evidence>
<proteinExistence type="predicted"/>
<evidence type="ECO:0000259" key="2">
    <source>
        <dbReference type="Pfam" id="PF00857"/>
    </source>
</evidence>
<dbReference type="RefSeq" id="WP_175083581.1">
    <property type="nucleotide sequence ID" value="NZ_JAKUMG010000025.1"/>
</dbReference>
<reference evidence="3 4" key="1">
    <citation type="submission" date="2022-02" db="EMBL/GenBank/DDBJ databases">
        <title>Genome analysis of Beneficial Microorganisms for Coral consortium from Pocillopora damicornis.</title>
        <authorList>
            <person name="Rosado P.M."/>
            <person name="Cardoso P.M."/>
            <person name="Rosado J.G."/>
            <person name="Schultz J."/>
            <person name="Rocha U."/>
            <person name="Costa T.K."/>
            <person name="Peixoto R.S."/>
        </authorList>
    </citation>
    <scope>NUCLEOTIDE SEQUENCE [LARGE SCALE GENOMIC DNA]</scope>
    <source>
        <strain evidence="3 4">BMC5</strain>
    </source>
</reference>
<keyword evidence="4" id="KW-1185">Reference proteome</keyword>
<dbReference type="GO" id="GO:0016787">
    <property type="term" value="F:hydrolase activity"/>
    <property type="evidence" value="ECO:0007669"/>
    <property type="project" value="UniProtKB-KW"/>
</dbReference>
<gene>
    <name evidence="3" type="ORF">MKZ47_20910</name>
</gene>
<dbReference type="InterPro" id="IPR000868">
    <property type="entry name" value="Isochorismatase-like_dom"/>
</dbReference>
<evidence type="ECO:0000256" key="1">
    <source>
        <dbReference type="ARBA" id="ARBA00022801"/>
    </source>
</evidence>